<proteinExistence type="predicted"/>
<dbReference type="InterPro" id="IPR000524">
    <property type="entry name" value="Tscrpt_reg_HTH_GntR"/>
</dbReference>
<sequence length="253" mass="28652">MRLSDQLAEQLYVLVQQRQLQPGQRLPAERQLAEELGVSRAALREAIQRLSSRGILESRVGSGTFVCAHAPLWSDQAISPLVPLMRDDPQYRYDVLEARQILETGTAWLAAQRATDKDRDRIRSCFDEMLNHQNIHDADNAARADTQFHLAIAEASHNIVVVQAMRSLFEMVLNTVAQNRREMFVHKDPKVLARLTQQHHDLMQAIVCGEPEQAKAVIGEHLAFVHEKLLEADADDARLQRLGRFSSAQMTFS</sequence>
<evidence type="ECO:0000313" key="6">
    <source>
        <dbReference type="Proteomes" id="UP000634919"/>
    </source>
</evidence>
<keyword evidence="2" id="KW-0238">DNA-binding</keyword>
<dbReference type="PANTHER" id="PTHR43537">
    <property type="entry name" value="TRANSCRIPTIONAL REGULATOR, GNTR FAMILY"/>
    <property type="match status" value="1"/>
</dbReference>
<dbReference type="Pfam" id="PF00392">
    <property type="entry name" value="GntR"/>
    <property type="match status" value="1"/>
</dbReference>
<dbReference type="Pfam" id="PF07729">
    <property type="entry name" value="FCD"/>
    <property type="match status" value="1"/>
</dbReference>
<dbReference type="PANTHER" id="PTHR43537:SF18">
    <property type="entry name" value="L-LACTATE DEHYDROGENASE OPERON REGULATORY PROTEIN-RELATED"/>
    <property type="match status" value="1"/>
</dbReference>
<evidence type="ECO:0000313" key="5">
    <source>
        <dbReference type="EMBL" id="MBD7961086.1"/>
    </source>
</evidence>
<dbReference type="InterPro" id="IPR008920">
    <property type="entry name" value="TF_FadR/GntR_C"/>
</dbReference>
<dbReference type="PROSITE" id="PS50949">
    <property type="entry name" value="HTH_GNTR"/>
    <property type="match status" value="1"/>
</dbReference>
<dbReference type="Gene3D" id="1.20.120.530">
    <property type="entry name" value="GntR ligand-binding domain-like"/>
    <property type="match status" value="1"/>
</dbReference>
<evidence type="ECO:0000256" key="3">
    <source>
        <dbReference type="ARBA" id="ARBA00023163"/>
    </source>
</evidence>
<accession>A0ABR8SC80</accession>
<dbReference type="InterPro" id="IPR036390">
    <property type="entry name" value="WH_DNA-bd_sf"/>
</dbReference>
<keyword evidence="1" id="KW-0805">Transcription regulation</keyword>
<dbReference type="InterPro" id="IPR011711">
    <property type="entry name" value="GntR_C"/>
</dbReference>
<name>A0ABR8SC80_9BURK</name>
<protein>
    <submittedName>
        <fullName evidence="5">Transcriptional regulator LldR</fullName>
    </submittedName>
</protein>
<dbReference type="SUPFAM" id="SSF48008">
    <property type="entry name" value="GntR ligand-binding domain-like"/>
    <property type="match status" value="1"/>
</dbReference>
<gene>
    <name evidence="5" type="primary">lldR</name>
    <name evidence="5" type="ORF">H9646_11360</name>
</gene>
<dbReference type="SUPFAM" id="SSF46785">
    <property type="entry name" value="Winged helix' DNA-binding domain"/>
    <property type="match status" value="1"/>
</dbReference>
<evidence type="ECO:0000259" key="4">
    <source>
        <dbReference type="PROSITE" id="PS50949"/>
    </source>
</evidence>
<keyword evidence="6" id="KW-1185">Reference proteome</keyword>
<dbReference type="EMBL" id="JACSQK010000005">
    <property type="protein sequence ID" value="MBD7961086.1"/>
    <property type="molecule type" value="Genomic_DNA"/>
</dbReference>
<dbReference type="SMART" id="SM00895">
    <property type="entry name" value="FCD"/>
    <property type="match status" value="1"/>
</dbReference>
<feature type="domain" description="HTH gntR-type" evidence="4">
    <location>
        <begin position="1"/>
        <end position="69"/>
    </location>
</feature>
<evidence type="ECO:0000256" key="1">
    <source>
        <dbReference type="ARBA" id="ARBA00023015"/>
    </source>
</evidence>
<dbReference type="NCBIfam" id="NF007741">
    <property type="entry name" value="PRK10421.1"/>
    <property type="match status" value="1"/>
</dbReference>
<dbReference type="RefSeq" id="WP_191723478.1">
    <property type="nucleotide sequence ID" value="NZ_JACSQK010000005.1"/>
</dbReference>
<dbReference type="CDD" id="cd07377">
    <property type="entry name" value="WHTH_GntR"/>
    <property type="match status" value="1"/>
</dbReference>
<dbReference type="SMART" id="SM00345">
    <property type="entry name" value="HTH_GNTR"/>
    <property type="match status" value="1"/>
</dbReference>
<dbReference type="Proteomes" id="UP000634919">
    <property type="component" value="Unassembled WGS sequence"/>
</dbReference>
<dbReference type="PRINTS" id="PR00035">
    <property type="entry name" value="HTHGNTR"/>
</dbReference>
<reference evidence="5 6" key="1">
    <citation type="submission" date="2020-08" db="EMBL/GenBank/DDBJ databases">
        <title>A Genomic Blueprint of the Chicken Gut Microbiome.</title>
        <authorList>
            <person name="Gilroy R."/>
            <person name="Ravi A."/>
            <person name="Getino M."/>
            <person name="Pursley I."/>
            <person name="Horton D.L."/>
            <person name="Alikhan N.-F."/>
            <person name="Baker D."/>
            <person name="Gharbi K."/>
            <person name="Hall N."/>
            <person name="Watson M."/>
            <person name="Adriaenssens E.M."/>
            <person name="Foster-Nyarko E."/>
            <person name="Jarju S."/>
            <person name="Secka A."/>
            <person name="Antonio M."/>
            <person name="Oren A."/>
            <person name="Chaudhuri R."/>
            <person name="La Ragione R.M."/>
            <person name="Hildebrand F."/>
            <person name="Pallen M.J."/>
        </authorList>
    </citation>
    <scope>NUCLEOTIDE SEQUENCE [LARGE SCALE GENOMIC DNA]</scope>
    <source>
        <strain evidence="5 6">Sa2CVA6</strain>
    </source>
</reference>
<dbReference type="Gene3D" id="1.10.10.10">
    <property type="entry name" value="Winged helix-like DNA-binding domain superfamily/Winged helix DNA-binding domain"/>
    <property type="match status" value="1"/>
</dbReference>
<evidence type="ECO:0000256" key="2">
    <source>
        <dbReference type="ARBA" id="ARBA00023125"/>
    </source>
</evidence>
<dbReference type="InterPro" id="IPR036388">
    <property type="entry name" value="WH-like_DNA-bd_sf"/>
</dbReference>
<comment type="caution">
    <text evidence="5">The sequence shown here is derived from an EMBL/GenBank/DDBJ whole genome shotgun (WGS) entry which is preliminary data.</text>
</comment>
<organism evidence="5 6">
    <name type="scientific">Comamonas avium</name>
    <dbReference type="NCBI Taxonomy" id="2762231"/>
    <lineage>
        <taxon>Bacteria</taxon>
        <taxon>Pseudomonadati</taxon>
        <taxon>Pseudomonadota</taxon>
        <taxon>Betaproteobacteria</taxon>
        <taxon>Burkholderiales</taxon>
        <taxon>Comamonadaceae</taxon>
        <taxon>Comamonas</taxon>
    </lineage>
</organism>
<keyword evidence="3" id="KW-0804">Transcription</keyword>